<evidence type="ECO:0000313" key="3">
    <source>
        <dbReference type="Proteomes" id="UP000319255"/>
    </source>
</evidence>
<comment type="caution">
    <text evidence="2">The sequence shown here is derived from an EMBL/GenBank/DDBJ whole genome shotgun (WGS) entry which is preliminary data.</text>
</comment>
<evidence type="ECO:0008006" key="4">
    <source>
        <dbReference type="Google" id="ProtNLM"/>
    </source>
</evidence>
<gene>
    <name evidence="2" type="ORF">FJM51_07805</name>
</gene>
<evidence type="ECO:0000256" key="1">
    <source>
        <dbReference type="SAM" id="MobiDB-lite"/>
    </source>
</evidence>
<organism evidence="2 3">
    <name type="scientific">Amaricoccus solimangrovi</name>
    <dbReference type="NCBI Taxonomy" id="2589815"/>
    <lineage>
        <taxon>Bacteria</taxon>
        <taxon>Pseudomonadati</taxon>
        <taxon>Pseudomonadota</taxon>
        <taxon>Alphaproteobacteria</taxon>
        <taxon>Rhodobacterales</taxon>
        <taxon>Paracoccaceae</taxon>
        <taxon>Amaricoccus</taxon>
    </lineage>
</organism>
<dbReference type="RefSeq" id="WP_140453573.1">
    <property type="nucleotide sequence ID" value="NZ_VFRP01000005.1"/>
</dbReference>
<sequence length="101" mass="10168">MSRLRRFGAAIREQPPGAAEIPPPGLADAQSQIGVPMLARSELVGAIFAAPGGSPSGGGAAEAFGLLAAQMGALLLALDREADEGARFPAPVFRPAGRSFA</sequence>
<dbReference type="EMBL" id="VFRP01000005">
    <property type="protein sequence ID" value="TPE51922.1"/>
    <property type="molecule type" value="Genomic_DNA"/>
</dbReference>
<name>A0A501WSU9_9RHOB</name>
<accession>A0A501WSU9</accession>
<evidence type="ECO:0000313" key="2">
    <source>
        <dbReference type="EMBL" id="TPE51922.1"/>
    </source>
</evidence>
<dbReference type="Proteomes" id="UP000319255">
    <property type="component" value="Unassembled WGS sequence"/>
</dbReference>
<reference evidence="2 3" key="1">
    <citation type="submission" date="2019-06" db="EMBL/GenBank/DDBJ databases">
        <title>A novel bacterium of genus Amaricoccus, isolated from marine sediment.</title>
        <authorList>
            <person name="Huang H."/>
            <person name="Mo K."/>
            <person name="Hu Y."/>
        </authorList>
    </citation>
    <scope>NUCLEOTIDE SEQUENCE [LARGE SCALE GENOMIC DNA]</scope>
    <source>
        <strain evidence="2 3">HB172011</strain>
    </source>
</reference>
<dbReference type="AlphaFoldDB" id="A0A501WSU9"/>
<feature type="region of interest" description="Disordered" evidence="1">
    <location>
        <begin position="1"/>
        <end position="23"/>
    </location>
</feature>
<proteinExistence type="predicted"/>
<keyword evidence="3" id="KW-1185">Reference proteome</keyword>
<protein>
    <recommendedName>
        <fullName evidence="4">GAF domain-containing protein</fullName>
    </recommendedName>
</protein>